<dbReference type="Proteomes" id="UP001302222">
    <property type="component" value="Unassembled WGS sequence"/>
</dbReference>
<evidence type="ECO:0000313" key="2">
    <source>
        <dbReference type="EMBL" id="MEA5425863.1"/>
    </source>
</evidence>
<dbReference type="PROSITE" id="PS51257">
    <property type="entry name" value="PROKAR_LIPOPROTEIN"/>
    <property type="match status" value="1"/>
</dbReference>
<dbReference type="RefSeq" id="WP_323256484.1">
    <property type="nucleotide sequence ID" value="NZ_JAYGIM010000003.1"/>
</dbReference>
<evidence type="ECO:0000313" key="3">
    <source>
        <dbReference type="Proteomes" id="UP001302222"/>
    </source>
</evidence>
<keyword evidence="3" id="KW-1185">Reference proteome</keyword>
<sequence length="182" mass="21033">MKRIVVATFIVGLLATSCTRETIFVKANNDFHAINTENRSFTIVQEVSRPQEPISSLNEMVIKEEIEKQMEIRGYTESRENADVLISYAIYDKNLNLQQVKKVYGNTQTQNDEFEVYRKNLKNGTLIISMIDKNSNKVFWTGYASKILKFNKSLANRDLKNITRAIFDNYRVTANSYLAKNN</sequence>
<organism evidence="2 3">
    <name type="scientific">Arcicella lustrica</name>
    <dbReference type="NCBI Taxonomy" id="2984196"/>
    <lineage>
        <taxon>Bacteria</taxon>
        <taxon>Pseudomonadati</taxon>
        <taxon>Bacteroidota</taxon>
        <taxon>Cytophagia</taxon>
        <taxon>Cytophagales</taxon>
        <taxon>Flectobacillaceae</taxon>
        <taxon>Arcicella</taxon>
    </lineage>
</organism>
<dbReference type="Pfam" id="PF13590">
    <property type="entry name" value="DUF4136"/>
    <property type="match status" value="1"/>
</dbReference>
<dbReference type="EMBL" id="JAYGIM010000003">
    <property type="protein sequence ID" value="MEA5425863.1"/>
    <property type="molecule type" value="Genomic_DNA"/>
</dbReference>
<accession>A0ABU5SF14</accession>
<gene>
    <name evidence="2" type="ORF">VB798_04715</name>
</gene>
<dbReference type="InterPro" id="IPR025411">
    <property type="entry name" value="DUF4136"/>
</dbReference>
<dbReference type="Gene3D" id="3.30.160.670">
    <property type="match status" value="1"/>
</dbReference>
<evidence type="ECO:0000259" key="1">
    <source>
        <dbReference type="Pfam" id="PF13590"/>
    </source>
</evidence>
<protein>
    <submittedName>
        <fullName evidence="2">DUF4136 domain-containing protein</fullName>
    </submittedName>
</protein>
<feature type="domain" description="DUF4136" evidence="1">
    <location>
        <begin position="35"/>
        <end position="170"/>
    </location>
</feature>
<reference evidence="2 3" key="1">
    <citation type="submission" date="2023-12" db="EMBL/GenBank/DDBJ databases">
        <title>Novel species of the genus Arcicella isolated from rivers.</title>
        <authorList>
            <person name="Lu H."/>
        </authorList>
    </citation>
    <scope>NUCLEOTIDE SEQUENCE [LARGE SCALE GENOMIC DNA]</scope>
    <source>
        <strain evidence="2 3">DC25W</strain>
    </source>
</reference>
<name>A0ABU5SF14_9BACT</name>
<comment type="caution">
    <text evidence="2">The sequence shown here is derived from an EMBL/GenBank/DDBJ whole genome shotgun (WGS) entry which is preliminary data.</text>
</comment>
<proteinExistence type="predicted"/>